<feature type="domain" description="Acyl-ACP thioesterase-like C-terminal" evidence="9">
    <location>
        <begin position="153"/>
        <end position="240"/>
    </location>
</feature>
<reference evidence="10 11" key="1">
    <citation type="submission" date="2016-08" db="EMBL/GenBank/DDBJ databases">
        <authorList>
            <person name="Seilhamer J.J."/>
        </authorList>
    </citation>
    <scope>NUCLEOTIDE SEQUENCE [LARGE SCALE GENOMIC DNA]</scope>
    <source>
        <strain evidence="10">M3/6</strain>
    </source>
</reference>
<evidence type="ECO:0000259" key="8">
    <source>
        <dbReference type="Pfam" id="PF01643"/>
    </source>
</evidence>
<keyword evidence="6" id="KW-0443">Lipid metabolism</keyword>
<dbReference type="Pfam" id="PF01643">
    <property type="entry name" value="Acyl-ACP_TE"/>
    <property type="match status" value="1"/>
</dbReference>
<keyword evidence="11" id="KW-1185">Reference proteome</keyword>
<dbReference type="KEGG" id="psac:PSM36_1268"/>
<dbReference type="EMBL" id="LT605205">
    <property type="protein sequence ID" value="SCD20092.1"/>
    <property type="molecule type" value="Genomic_DNA"/>
</dbReference>
<evidence type="ECO:0000256" key="5">
    <source>
        <dbReference type="ARBA" id="ARBA00022946"/>
    </source>
</evidence>
<dbReference type="InterPro" id="IPR002864">
    <property type="entry name" value="Acyl-ACP_thioesterase_NHD"/>
</dbReference>
<dbReference type="AlphaFoldDB" id="A0A1R3T249"/>
<comment type="similarity">
    <text evidence="1">Belongs to the acyl-ACP thioesterase family.</text>
</comment>
<dbReference type="Pfam" id="PF20791">
    <property type="entry name" value="Acyl-ACP_TE_C"/>
    <property type="match status" value="1"/>
</dbReference>
<dbReference type="InterPro" id="IPR045023">
    <property type="entry name" value="FATA/B"/>
</dbReference>
<sequence>MSAKKKYSYNIEAQDIDFRRRVSLRSLTNMVLMTAGRNADENGFGLLELQTEHYTWVLSRLVIDMDRFPTEQDSLSIETWIEHVGTAFTTRNFRMRDGAGTVIGHAKSSWAVIDMRTRRSVQLDTIPSMQQFVVDETVPVEEPGRIANVEGAGANSFTVKYSEIDVNGHVNSLNYVQWVSDCFSLDFYRQHYICRFEINFLKEITYGDSGEVYRQMIAPEDYLFQIETKEKGTACRARILFEKVANKEAGK</sequence>
<dbReference type="RefSeq" id="WP_076929822.1">
    <property type="nucleotide sequence ID" value="NZ_LT605205.1"/>
</dbReference>
<dbReference type="InterPro" id="IPR029069">
    <property type="entry name" value="HotDog_dom_sf"/>
</dbReference>
<dbReference type="PANTHER" id="PTHR31727:SF6">
    <property type="entry name" value="OLEOYL-ACYL CARRIER PROTEIN THIOESTERASE 1, CHLOROPLASTIC"/>
    <property type="match status" value="1"/>
</dbReference>
<feature type="domain" description="Acyl-ACP thioesterase N-terminal hotdog" evidence="8">
    <location>
        <begin position="6"/>
        <end position="122"/>
    </location>
</feature>
<proteinExistence type="inferred from homology"/>
<evidence type="ECO:0000256" key="6">
    <source>
        <dbReference type="ARBA" id="ARBA00023098"/>
    </source>
</evidence>
<dbReference type="Gene3D" id="3.10.129.10">
    <property type="entry name" value="Hotdog Thioesterase"/>
    <property type="match status" value="2"/>
</dbReference>
<keyword evidence="5" id="KW-0809">Transit peptide</keyword>
<evidence type="ECO:0000256" key="4">
    <source>
        <dbReference type="ARBA" id="ARBA00022832"/>
    </source>
</evidence>
<dbReference type="PANTHER" id="PTHR31727">
    <property type="entry name" value="OLEOYL-ACYL CARRIER PROTEIN THIOESTERASE 1, CHLOROPLASTIC"/>
    <property type="match status" value="1"/>
</dbReference>
<keyword evidence="3" id="KW-0378">Hydrolase</keyword>
<evidence type="ECO:0000259" key="9">
    <source>
        <dbReference type="Pfam" id="PF20791"/>
    </source>
</evidence>
<dbReference type="CDD" id="cd00586">
    <property type="entry name" value="4HBT"/>
    <property type="match status" value="1"/>
</dbReference>
<accession>A0A1R3T249</accession>
<dbReference type="GO" id="GO:0016297">
    <property type="term" value="F:fatty acyl-[ACP] hydrolase activity"/>
    <property type="evidence" value="ECO:0007669"/>
    <property type="project" value="InterPro"/>
</dbReference>
<dbReference type="Proteomes" id="UP000187464">
    <property type="component" value="Chromosome I"/>
</dbReference>
<name>A0A1R3T249_9BACT</name>
<evidence type="ECO:0000313" key="11">
    <source>
        <dbReference type="Proteomes" id="UP000187464"/>
    </source>
</evidence>
<organism evidence="10 11">
    <name type="scientific">Proteiniphilum saccharofermentans</name>
    <dbReference type="NCBI Taxonomy" id="1642647"/>
    <lineage>
        <taxon>Bacteria</taxon>
        <taxon>Pseudomonadati</taxon>
        <taxon>Bacteroidota</taxon>
        <taxon>Bacteroidia</taxon>
        <taxon>Bacteroidales</taxon>
        <taxon>Dysgonomonadaceae</taxon>
        <taxon>Proteiniphilum</taxon>
    </lineage>
</organism>
<evidence type="ECO:0000256" key="2">
    <source>
        <dbReference type="ARBA" id="ARBA00022516"/>
    </source>
</evidence>
<keyword evidence="2" id="KW-0444">Lipid biosynthesis</keyword>
<dbReference type="InterPro" id="IPR049427">
    <property type="entry name" value="Acyl-ACP_TE_C"/>
</dbReference>
<evidence type="ECO:0000256" key="1">
    <source>
        <dbReference type="ARBA" id="ARBA00006500"/>
    </source>
</evidence>
<keyword evidence="7" id="KW-0275">Fatty acid biosynthesis</keyword>
<evidence type="ECO:0000256" key="3">
    <source>
        <dbReference type="ARBA" id="ARBA00022801"/>
    </source>
</evidence>
<dbReference type="SUPFAM" id="SSF54637">
    <property type="entry name" value="Thioesterase/thiol ester dehydrase-isomerase"/>
    <property type="match status" value="2"/>
</dbReference>
<dbReference type="STRING" id="1642647.PSM36_1268"/>
<evidence type="ECO:0000256" key="7">
    <source>
        <dbReference type="ARBA" id="ARBA00023160"/>
    </source>
</evidence>
<protein>
    <submittedName>
        <fullName evidence="10">Acyl-ACP thioesterase</fullName>
    </submittedName>
</protein>
<dbReference type="GO" id="GO:0000036">
    <property type="term" value="F:acyl carrier activity"/>
    <property type="evidence" value="ECO:0007669"/>
    <property type="project" value="TreeGrafter"/>
</dbReference>
<keyword evidence="4" id="KW-0276">Fatty acid metabolism</keyword>
<gene>
    <name evidence="10" type="ORF">PSM36_1268</name>
</gene>
<evidence type="ECO:0000313" key="10">
    <source>
        <dbReference type="EMBL" id="SCD20092.1"/>
    </source>
</evidence>